<dbReference type="InterPro" id="IPR036591">
    <property type="entry name" value="YggU-like_sf"/>
</dbReference>
<dbReference type="Pfam" id="PF02594">
    <property type="entry name" value="DUF167"/>
    <property type="match status" value="1"/>
</dbReference>
<sequence length="107" mass="10944">MSAPRPWRPAEGGGLLLAVRATPRGGRDRIEGVSTDAEGRTALAVRVSVPAEGGKANAAVLRLVARAAGLPRSAVTLEAGATARSKRLRLAGDAETLAARLEAALPR</sequence>
<dbReference type="Gene3D" id="3.30.1200.10">
    <property type="entry name" value="YggU-like"/>
    <property type="match status" value="1"/>
</dbReference>
<keyword evidence="4" id="KW-1185">Reference proteome</keyword>
<proteinExistence type="inferred from homology"/>
<dbReference type="OrthoDB" id="3176309at2"/>
<dbReference type="HAMAP" id="MF_00634">
    <property type="entry name" value="UPF0235"/>
    <property type="match status" value="1"/>
</dbReference>
<protein>
    <recommendedName>
        <fullName evidence="2">UPF0235 protein SAMN05216258_105145</fullName>
    </recommendedName>
</protein>
<dbReference type="RefSeq" id="WP_092859990.1">
    <property type="nucleotide sequence ID" value="NZ_FOQH01000005.1"/>
</dbReference>
<evidence type="ECO:0000313" key="3">
    <source>
        <dbReference type="EMBL" id="SFI22435.1"/>
    </source>
</evidence>
<dbReference type="STRING" id="1114924.SAMN05216258_105145"/>
<evidence type="ECO:0000256" key="1">
    <source>
        <dbReference type="ARBA" id="ARBA00010364"/>
    </source>
</evidence>
<dbReference type="SUPFAM" id="SSF69786">
    <property type="entry name" value="YggU-like"/>
    <property type="match status" value="1"/>
</dbReference>
<dbReference type="SMART" id="SM01152">
    <property type="entry name" value="DUF167"/>
    <property type="match status" value="1"/>
</dbReference>
<dbReference type="AlphaFoldDB" id="A0A1I3GFY5"/>
<dbReference type="NCBIfam" id="TIGR00251">
    <property type="entry name" value="DUF167 family protein"/>
    <property type="match status" value="1"/>
</dbReference>
<organism evidence="3 4">
    <name type="scientific">Albimonas pacifica</name>
    <dbReference type="NCBI Taxonomy" id="1114924"/>
    <lineage>
        <taxon>Bacteria</taxon>
        <taxon>Pseudomonadati</taxon>
        <taxon>Pseudomonadota</taxon>
        <taxon>Alphaproteobacteria</taxon>
        <taxon>Rhodobacterales</taxon>
        <taxon>Paracoccaceae</taxon>
        <taxon>Albimonas</taxon>
    </lineage>
</organism>
<dbReference type="EMBL" id="FOQH01000005">
    <property type="protein sequence ID" value="SFI22435.1"/>
    <property type="molecule type" value="Genomic_DNA"/>
</dbReference>
<accession>A0A1I3GFY5</accession>
<evidence type="ECO:0000256" key="2">
    <source>
        <dbReference type="HAMAP-Rule" id="MF_00634"/>
    </source>
</evidence>
<dbReference type="InterPro" id="IPR003746">
    <property type="entry name" value="DUF167"/>
</dbReference>
<evidence type="ECO:0000313" key="4">
    <source>
        <dbReference type="Proteomes" id="UP000199377"/>
    </source>
</evidence>
<gene>
    <name evidence="3" type="ORF">SAMN05216258_105145</name>
</gene>
<comment type="similarity">
    <text evidence="1 2">Belongs to the UPF0235 family.</text>
</comment>
<reference evidence="3 4" key="1">
    <citation type="submission" date="2016-10" db="EMBL/GenBank/DDBJ databases">
        <authorList>
            <person name="de Groot N.N."/>
        </authorList>
    </citation>
    <scope>NUCLEOTIDE SEQUENCE [LARGE SCALE GENOMIC DNA]</scope>
    <source>
        <strain evidence="3 4">CGMCC 1.11030</strain>
    </source>
</reference>
<dbReference type="Proteomes" id="UP000199377">
    <property type="component" value="Unassembled WGS sequence"/>
</dbReference>
<name>A0A1I3GFY5_9RHOB</name>